<dbReference type="GO" id="GO:0005524">
    <property type="term" value="F:ATP binding"/>
    <property type="evidence" value="ECO:0007669"/>
    <property type="project" value="UniProtKB-KW"/>
</dbReference>
<keyword evidence="8" id="KW-0311">Gluconate utilization</keyword>
<comment type="catalytic activity">
    <reaction evidence="9 10">
        <text>D-gluconate + ATP = 6-phospho-D-gluconate + ADP + H(+)</text>
        <dbReference type="Rhea" id="RHEA:19433"/>
        <dbReference type="ChEBI" id="CHEBI:15378"/>
        <dbReference type="ChEBI" id="CHEBI:18391"/>
        <dbReference type="ChEBI" id="CHEBI:30616"/>
        <dbReference type="ChEBI" id="CHEBI:58759"/>
        <dbReference type="ChEBI" id="CHEBI:456216"/>
        <dbReference type="EC" id="2.7.1.12"/>
    </reaction>
</comment>
<sequence>MVVIVMGVSGAGKTTVGRTLAAELGWRFVDADDLHPRSNVMKMAAGAPLTDEDRAPWLRKLRDEVARSLSQDEDVVMAFSGLKQAYRTLLEELDPAHVKWIFLHAPHEVLARRISQRQGHFMPASLLKSQMATMEIPSRAVSVDVTPPPGDIVRRIRDELGV</sequence>
<dbReference type="PRINTS" id="PR01100">
    <property type="entry name" value="SHIKIMTKNASE"/>
</dbReference>
<dbReference type="InterPro" id="IPR027417">
    <property type="entry name" value="P-loop_NTPase"/>
</dbReference>
<proteinExistence type="inferred from homology"/>
<dbReference type="Proteomes" id="UP000009026">
    <property type="component" value="Chromosome"/>
</dbReference>
<dbReference type="Pfam" id="PF13671">
    <property type="entry name" value="AAA_33"/>
    <property type="match status" value="1"/>
</dbReference>
<evidence type="ECO:0000313" key="12">
    <source>
        <dbReference type="Proteomes" id="UP000009026"/>
    </source>
</evidence>
<dbReference type="GO" id="GO:0019521">
    <property type="term" value="P:D-gluconate metabolic process"/>
    <property type="evidence" value="ECO:0007669"/>
    <property type="project" value="UniProtKB-KW"/>
</dbReference>
<dbReference type="GO" id="GO:0046316">
    <property type="term" value="F:gluconokinase activity"/>
    <property type="evidence" value="ECO:0007669"/>
    <property type="project" value="UniProtKB-EC"/>
</dbReference>
<gene>
    <name evidence="11" type="ORF">A176_006395</name>
</gene>
<keyword evidence="5 10" id="KW-0547">Nucleotide-binding</keyword>
<evidence type="ECO:0000256" key="10">
    <source>
        <dbReference type="RuleBase" id="RU363066"/>
    </source>
</evidence>
<accession>A0A0H4X6F2</accession>
<evidence type="ECO:0000256" key="8">
    <source>
        <dbReference type="ARBA" id="ARBA00023064"/>
    </source>
</evidence>
<evidence type="ECO:0000256" key="2">
    <source>
        <dbReference type="ARBA" id="ARBA00008420"/>
    </source>
</evidence>
<dbReference type="Gene3D" id="3.40.50.300">
    <property type="entry name" value="P-loop containing nucleotide triphosphate hydrolases"/>
    <property type="match status" value="1"/>
</dbReference>
<evidence type="ECO:0000256" key="1">
    <source>
        <dbReference type="ARBA" id="ARBA00004761"/>
    </source>
</evidence>
<evidence type="ECO:0000256" key="4">
    <source>
        <dbReference type="ARBA" id="ARBA00022679"/>
    </source>
</evidence>
<dbReference type="KEGG" id="mym:A176_006395"/>
<dbReference type="eggNOG" id="COG3265">
    <property type="taxonomic scope" value="Bacteria"/>
</dbReference>
<comment type="similarity">
    <text evidence="2 10">Belongs to the gluconokinase GntK/GntV family.</text>
</comment>
<dbReference type="PANTHER" id="PTHR43442:SF3">
    <property type="entry name" value="GLUCONOKINASE-RELATED"/>
    <property type="match status" value="1"/>
</dbReference>
<dbReference type="STRING" id="1297742.A176_006395"/>
<evidence type="ECO:0000313" key="11">
    <source>
        <dbReference type="EMBL" id="AKQ69483.1"/>
    </source>
</evidence>
<keyword evidence="7 10" id="KW-0067">ATP-binding</keyword>
<dbReference type="OrthoDB" id="9800332at2"/>
<dbReference type="PANTHER" id="PTHR43442">
    <property type="entry name" value="GLUCONOKINASE-RELATED"/>
    <property type="match status" value="1"/>
</dbReference>
<protein>
    <recommendedName>
        <fullName evidence="3 10">Gluconokinase</fullName>
        <ecNumber evidence="3 10">2.7.1.12</ecNumber>
    </recommendedName>
</protein>
<name>A0A0H4X6F2_9BACT</name>
<dbReference type="GO" id="GO:0005737">
    <property type="term" value="C:cytoplasm"/>
    <property type="evidence" value="ECO:0007669"/>
    <property type="project" value="TreeGrafter"/>
</dbReference>
<keyword evidence="6 10" id="KW-0418">Kinase</keyword>
<reference evidence="11 12" key="1">
    <citation type="journal article" date="2016" name="PLoS ONE">
        <title>Complete Genome Sequence and Comparative Genomics of a Novel Myxobacterium Myxococcus hansupus.</title>
        <authorList>
            <person name="Sharma G."/>
            <person name="Narwani T."/>
            <person name="Subramanian S."/>
        </authorList>
    </citation>
    <scope>NUCLEOTIDE SEQUENCE [LARGE SCALE GENOMIC DNA]</scope>
    <source>
        <strain evidence="12">mixupus</strain>
    </source>
</reference>
<dbReference type="EC" id="2.7.1.12" evidence="3 10"/>
<organism evidence="11 12">
    <name type="scientific">Pseudomyxococcus hansupus</name>
    <dbReference type="NCBI Taxonomy" id="1297742"/>
    <lineage>
        <taxon>Bacteria</taxon>
        <taxon>Pseudomonadati</taxon>
        <taxon>Myxococcota</taxon>
        <taxon>Myxococcia</taxon>
        <taxon>Myxococcales</taxon>
        <taxon>Cystobacterineae</taxon>
        <taxon>Myxococcaceae</taxon>
        <taxon>Pseudomyxococcus</taxon>
    </lineage>
</organism>
<keyword evidence="12" id="KW-1185">Reference proteome</keyword>
<dbReference type="SUPFAM" id="SSF52540">
    <property type="entry name" value="P-loop containing nucleoside triphosphate hydrolases"/>
    <property type="match status" value="1"/>
</dbReference>
<evidence type="ECO:0000256" key="9">
    <source>
        <dbReference type="ARBA" id="ARBA00048090"/>
    </source>
</evidence>
<evidence type="ECO:0000256" key="5">
    <source>
        <dbReference type="ARBA" id="ARBA00022741"/>
    </source>
</evidence>
<dbReference type="PATRIC" id="fig|1297742.4.peg.6483"/>
<dbReference type="InterPro" id="IPR006001">
    <property type="entry name" value="Therm_gnt_kin"/>
</dbReference>
<evidence type="ECO:0000256" key="7">
    <source>
        <dbReference type="ARBA" id="ARBA00022840"/>
    </source>
</evidence>
<evidence type="ECO:0000256" key="6">
    <source>
        <dbReference type="ARBA" id="ARBA00022777"/>
    </source>
</evidence>
<dbReference type="CDD" id="cd02021">
    <property type="entry name" value="GntK"/>
    <property type="match status" value="1"/>
</dbReference>
<evidence type="ECO:0000256" key="3">
    <source>
        <dbReference type="ARBA" id="ARBA00012054"/>
    </source>
</evidence>
<dbReference type="AlphaFoldDB" id="A0A0H4X6F2"/>
<keyword evidence="4 10" id="KW-0808">Transferase</keyword>
<dbReference type="FunFam" id="3.40.50.300:FF:000522">
    <property type="entry name" value="Gluconokinase"/>
    <property type="match status" value="1"/>
</dbReference>
<dbReference type="EMBL" id="CP012109">
    <property type="protein sequence ID" value="AKQ69483.1"/>
    <property type="molecule type" value="Genomic_DNA"/>
</dbReference>
<dbReference type="NCBIfam" id="TIGR01313">
    <property type="entry name" value="therm_gnt_kin"/>
    <property type="match status" value="1"/>
</dbReference>
<dbReference type="RefSeq" id="WP_002636044.1">
    <property type="nucleotide sequence ID" value="NZ_CP012109.1"/>
</dbReference>
<comment type="pathway">
    <text evidence="1">Carbohydrate acid metabolism.</text>
</comment>